<dbReference type="PANTHER" id="PTHR30363:SF44">
    <property type="entry name" value="AGA OPERON TRANSCRIPTIONAL REPRESSOR-RELATED"/>
    <property type="match status" value="1"/>
</dbReference>
<dbReference type="SUPFAM" id="SSF100950">
    <property type="entry name" value="NagB/RpiA/CoA transferase-like"/>
    <property type="match status" value="1"/>
</dbReference>
<evidence type="ECO:0000313" key="5">
    <source>
        <dbReference type="EMBL" id="SNX69470.1"/>
    </source>
</evidence>
<proteinExistence type="predicted"/>
<keyword evidence="3" id="KW-0804">Transcription</keyword>
<feature type="domain" description="HTH deoR-type" evidence="4">
    <location>
        <begin position="3"/>
        <end position="58"/>
    </location>
</feature>
<sequence>MFQDERHEQIMKELTHNQSVKIIDLCKKFDVTRETIRRDLQEMENRGLLKRVHGGAILSRTNVEPTYSKRSQINLKEKEVIAQRAAEHVEDGDSLYLDIGTTTQLMPKYLQGKKNLTVITNGLLTAFELSKLPNIKVILSGGELRSGELSLSGPISINSLEALYIDKAFIGIGGITAQSGITDFHIDESQIRKTMIENASEVFALGDFSKFGVRAFTKVCDFKDITVLITDNKAPRDILSELEKFKLQIEVL</sequence>
<dbReference type="PANTHER" id="PTHR30363">
    <property type="entry name" value="HTH-TYPE TRANSCRIPTIONAL REGULATOR SRLR-RELATED"/>
    <property type="match status" value="1"/>
</dbReference>
<evidence type="ECO:0000259" key="4">
    <source>
        <dbReference type="PROSITE" id="PS51000"/>
    </source>
</evidence>
<dbReference type="Gene3D" id="1.10.10.10">
    <property type="entry name" value="Winged helix-like DNA-binding domain superfamily/Winged helix DNA-binding domain"/>
    <property type="match status" value="1"/>
</dbReference>
<dbReference type="OrthoDB" id="9797223at2"/>
<reference evidence="5 6" key="1">
    <citation type="submission" date="2017-08" db="EMBL/GenBank/DDBJ databases">
        <authorList>
            <person name="de Groot N.N."/>
        </authorList>
    </citation>
    <scope>NUCLEOTIDE SEQUENCE [LARGE SCALE GENOMIC DNA]</scope>
    <source>
        <strain evidence="5 6">JC228</strain>
    </source>
</reference>
<name>A0A285CPF7_9BACI</name>
<dbReference type="InterPro" id="IPR050313">
    <property type="entry name" value="Carb_Metab_HTH_regulators"/>
</dbReference>
<keyword evidence="6" id="KW-1185">Reference proteome</keyword>
<gene>
    <name evidence="5" type="ORF">SAMN05877753_10369</name>
</gene>
<dbReference type="SMART" id="SM00420">
    <property type="entry name" value="HTH_DEOR"/>
    <property type="match status" value="1"/>
</dbReference>
<dbReference type="GO" id="GO:0003700">
    <property type="term" value="F:DNA-binding transcription factor activity"/>
    <property type="evidence" value="ECO:0007669"/>
    <property type="project" value="InterPro"/>
</dbReference>
<dbReference type="Pfam" id="PF00455">
    <property type="entry name" value="DeoRC"/>
    <property type="match status" value="1"/>
</dbReference>
<dbReference type="InterPro" id="IPR001034">
    <property type="entry name" value="DeoR_HTH"/>
</dbReference>
<dbReference type="InterPro" id="IPR018356">
    <property type="entry name" value="Tscrpt_reg_HTH_DeoR_CS"/>
</dbReference>
<dbReference type="GO" id="GO:0003677">
    <property type="term" value="F:DNA binding"/>
    <property type="evidence" value="ECO:0007669"/>
    <property type="project" value="UniProtKB-KW"/>
</dbReference>
<dbReference type="SMART" id="SM01134">
    <property type="entry name" value="DeoRC"/>
    <property type="match status" value="1"/>
</dbReference>
<organism evidence="5 6">
    <name type="scientific">Bacillus oleivorans</name>
    <dbReference type="NCBI Taxonomy" id="1448271"/>
    <lineage>
        <taxon>Bacteria</taxon>
        <taxon>Bacillati</taxon>
        <taxon>Bacillota</taxon>
        <taxon>Bacilli</taxon>
        <taxon>Bacillales</taxon>
        <taxon>Bacillaceae</taxon>
        <taxon>Bacillus</taxon>
    </lineage>
</organism>
<dbReference type="PROSITE" id="PS51000">
    <property type="entry name" value="HTH_DEOR_2"/>
    <property type="match status" value="1"/>
</dbReference>
<dbReference type="InterPro" id="IPR036388">
    <property type="entry name" value="WH-like_DNA-bd_sf"/>
</dbReference>
<accession>A0A285CPF7</accession>
<dbReference type="InterPro" id="IPR014036">
    <property type="entry name" value="DeoR-like_C"/>
</dbReference>
<evidence type="ECO:0000256" key="2">
    <source>
        <dbReference type="ARBA" id="ARBA00023125"/>
    </source>
</evidence>
<dbReference type="AlphaFoldDB" id="A0A285CPF7"/>
<protein>
    <submittedName>
        <fullName evidence="5">DeoR family transcriptional regulator</fullName>
    </submittedName>
</protein>
<dbReference type="InterPro" id="IPR037171">
    <property type="entry name" value="NagB/RpiA_transferase-like"/>
</dbReference>
<dbReference type="PROSITE" id="PS00894">
    <property type="entry name" value="HTH_DEOR_1"/>
    <property type="match status" value="1"/>
</dbReference>
<evidence type="ECO:0000256" key="3">
    <source>
        <dbReference type="ARBA" id="ARBA00023163"/>
    </source>
</evidence>
<dbReference type="PRINTS" id="PR00037">
    <property type="entry name" value="HTHLACR"/>
</dbReference>
<dbReference type="Gene3D" id="3.40.50.1360">
    <property type="match status" value="1"/>
</dbReference>
<evidence type="ECO:0000256" key="1">
    <source>
        <dbReference type="ARBA" id="ARBA00023015"/>
    </source>
</evidence>
<keyword evidence="2" id="KW-0238">DNA-binding</keyword>
<dbReference type="InterPro" id="IPR036390">
    <property type="entry name" value="WH_DNA-bd_sf"/>
</dbReference>
<dbReference type="EMBL" id="OAOP01000003">
    <property type="protein sequence ID" value="SNX69470.1"/>
    <property type="molecule type" value="Genomic_DNA"/>
</dbReference>
<keyword evidence="1" id="KW-0805">Transcription regulation</keyword>
<dbReference type="SUPFAM" id="SSF46785">
    <property type="entry name" value="Winged helix' DNA-binding domain"/>
    <property type="match status" value="1"/>
</dbReference>
<dbReference type="Proteomes" id="UP000219546">
    <property type="component" value="Unassembled WGS sequence"/>
</dbReference>
<evidence type="ECO:0000313" key="6">
    <source>
        <dbReference type="Proteomes" id="UP000219546"/>
    </source>
</evidence>
<dbReference type="RefSeq" id="WP_097158015.1">
    <property type="nucleotide sequence ID" value="NZ_JBEPMQ010000002.1"/>
</dbReference>
<dbReference type="Pfam" id="PF08220">
    <property type="entry name" value="HTH_DeoR"/>
    <property type="match status" value="1"/>
</dbReference>